<evidence type="ECO:0000313" key="4">
    <source>
        <dbReference type="EMBL" id="MBB6002638.1"/>
    </source>
</evidence>
<evidence type="ECO:0000256" key="1">
    <source>
        <dbReference type="ARBA" id="ARBA00022729"/>
    </source>
</evidence>
<reference evidence="4 5" key="1">
    <citation type="submission" date="2020-08" db="EMBL/GenBank/DDBJ databases">
        <title>Functional genomics of gut bacteria from endangered species of beetles.</title>
        <authorList>
            <person name="Carlos-Shanley C."/>
        </authorList>
    </citation>
    <scope>NUCLEOTIDE SEQUENCE [LARGE SCALE GENOMIC DNA]</scope>
    <source>
        <strain evidence="4 5">S00070</strain>
    </source>
</reference>
<dbReference type="EMBL" id="JACHKT010000007">
    <property type="protein sequence ID" value="MBB6002638.1"/>
    <property type="molecule type" value="Genomic_DNA"/>
</dbReference>
<dbReference type="Gene3D" id="3.40.50.1820">
    <property type="entry name" value="alpha/beta hydrolase"/>
    <property type="match status" value="1"/>
</dbReference>
<dbReference type="SUPFAM" id="SSF53474">
    <property type="entry name" value="alpha/beta-Hydrolases"/>
    <property type="match status" value="1"/>
</dbReference>
<dbReference type="PANTHER" id="PTHR43037">
    <property type="entry name" value="UNNAMED PRODUCT-RELATED"/>
    <property type="match status" value="1"/>
</dbReference>
<dbReference type="AlphaFoldDB" id="A0A841EPI5"/>
<gene>
    <name evidence="4" type="ORF">HNP25_001290</name>
</gene>
<dbReference type="Pfam" id="PF02230">
    <property type="entry name" value="Abhydrolase_2"/>
    <property type="match status" value="1"/>
</dbReference>
<organism evidence="4 5">
    <name type="scientific">Arcicella rosea</name>
    <dbReference type="NCBI Taxonomy" id="502909"/>
    <lineage>
        <taxon>Bacteria</taxon>
        <taxon>Pseudomonadati</taxon>
        <taxon>Bacteroidota</taxon>
        <taxon>Cytophagia</taxon>
        <taxon>Cytophagales</taxon>
        <taxon>Flectobacillaceae</taxon>
        <taxon>Arcicella</taxon>
    </lineage>
</organism>
<dbReference type="RefSeq" id="WP_184132056.1">
    <property type="nucleotide sequence ID" value="NZ_JACHKT010000007.1"/>
</dbReference>
<evidence type="ECO:0000313" key="5">
    <source>
        <dbReference type="Proteomes" id="UP000524404"/>
    </source>
</evidence>
<dbReference type="PANTHER" id="PTHR43037:SF1">
    <property type="entry name" value="BLL1128 PROTEIN"/>
    <property type="match status" value="1"/>
</dbReference>
<evidence type="ECO:0000259" key="3">
    <source>
        <dbReference type="Pfam" id="PF02230"/>
    </source>
</evidence>
<dbReference type="InterPro" id="IPR003140">
    <property type="entry name" value="PLipase/COase/thioEstase"/>
</dbReference>
<evidence type="ECO:0000256" key="2">
    <source>
        <dbReference type="SAM" id="SignalP"/>
    </source>
</evidence>
<name>A0A841EPI5_9BACT</name>
<sequence>MKKTLTLLFFICTFQLASAQILTDSLTIENHARSYHYIPSTKPKAALVFILHGSQGDGLMTRNSGNGKDTKRIEELAKKENVLLVYPNGYKRYWNECRKTANSAANQENINEEAFFGQMITYFKEKYQIDEKKVFAVGTSGGGHMAYKLALTMPEKFRAITAIIANLPDTNNLDCAEKHVAKPVMIINGTLDPINPYQGGEVKLGPTVNLGFVRSTDRTFDYWASLAGYKGEPTLEKLPDNDPNDHKTIEKYTFKAKKKPEVTLLKVIGGKHDYPNDIDVYLEAWAFFMRN</sequence>
<feature type="signal peptide" evidence="2">
    <location>
        <begin position="1"/>
        <end position="19"/>
    </location>
</feature>
<proteinExistence type="predicted"/>
<feature type="chain" id="PRO_5032796061" evidence="2">
    <location>
        <begin position="20"/>
        <end position="291"/>
    </location>
</feature>
<accession>A0A841EPI5</accession>
<comment type="caution">
    <text evidence="4">The sequence shown here is derived from an EMBL/GenBank/DDBJ whole genome shotgun (WGS) entry which is preliminary data.</text>
</comment>
<feature type="domain" description="Phospholipase/carboxylesterase/thioesterase" evidence="3">
    <location>
        <begin position="40"/>
        <end position="200"/>
    </location>
</feature>
<protein>
    <submittedName>
        <fullName evidence="4">Polyhydroxybutyrate depolymerase</fullName>
    </submittedName>
</protein>
<dbReference type="InterPro" id="IPR029058">
    <property type="entry name" value="AB_hydrolase_fold"/>
</dbReference>
<dbReference type="Proteomes" id="UP000524404">
    <property type="component" value="Unassembled WGS sequence"/>
</dbReference>
<keyword evidence="1 2" id="KW-0732">Signal</keyword>
<dbReference type="GO" id="GO:0016787">
    <property type="term" value="F:hydrolase activity"/>
    <property type="evidence" value="ECO:0007669"/>
    <property type="project" value="InterPro"/>
</dbReference>
<keyword evidence="5" id="KW-1185">Reference proteome</keyword>
<dbReference type="InterPro" id="IPR050955">
    <property type="entry name" value="Plant_Biomass_Hydrol_Est"/>
</dbReference>